<evidence type="ECO:0000313" key="2">
    <source>
        <dbReference type="Proteomes" id="UP001279734"/>
    </source>
</evidence>
<keyword evidence="2" id="KW-1185">Reference proteome</keyword>
<dbReference type="Proteomes" id="UP001279734">
    <property type="component" value="Unassembled WGS sequence"/>
</dbReference>
<proteinExistence type="predicted"/>
<comment type="caution">
    <text evidence="1">The sequence shown here is derived from an EMBL/GenBank/DDBJ whole genome shotgun (WGS) entry which is preliminary data.</text>
</comment>
<name>A0AAD3T3I0_NEPGR</name>
<reference evidence="1" key="1">
    <citation type="submission" date="2023-05" db="EMBL/GenBank/DDBJ databases">
        <title>Nepenthes gracilis genome sequencing.</title>
        <authorList>
            <person name="Fukushima K."/>
        </authorList>
    </citation>
    <scope>NUCLEOTIDE SEQUENCE</scope>
    <source>
        <strain evidence="1">SING2019-196</strain>
    </source>
</reference>
<gene>
    <name evidence="1" type="ORF">Nepgr_024543</name>
</gene>
<protein>
    <submittedName>
        <fullName evidence="1">Uncharacterized protein</fullName>
    </submittedName>
</protein>
<accession>A0AAD3T3I0</accession>
<dbReference type="AlphaFoldDB" id="A0AAD3T3I0"/>
<sequence>MPSFRLKPLELLFGDTSPRMSVVGETLTVLLLRCVMELRNSEIEVLMLSTRLRSSETLQKTESWCENYGDWEAVNATFETINVMNNAKYLPAHWRQTR</sequence>
<evidence type="ECO:0000313" key="1">
    <source>
        <dbReference type="EMBL" id="GMH22700.1"/>
    </source>
</evidence>
<dbReference type="EMBL" id="BSYO01000025">
    <property type="protein sequence ID" value="GMH22700.1"/>
    <property type="molecule type" value="Genomic_DNA"/>
</dbReference>
<organism evidence="1 2">
    <name type="scientific">Nepenthes gracilis</name>
    <name type="common">Slender pitcher plant</name>
    <dbReference type="NCBI Taxonomy" id="150966"/>
    <lineage>
        <taxon>Eukaryota</taxon>
        <taxon>Viridiplantae</taxon>
        <taxon>Streptophyta</taxon>
        <taxon>Embryophyta</taxon>
        <taxon>Tracheophyta</taxon>
        <taxon>Spermatophyta</taxon>
        <taxon>Magnoliopsida</taxon>
        <taxon>eudicotyledons</taxon>
        <taxon>Gunneridae</taxon>
        <taxon>Pentapetalae</taxon>
        <taxon>Caryophyllales</taxon>
        <taxon>Nepenthaceae</taxon>
        <taxon>Nepenthes</taxon>
    </lineage>
</organism>